<dbReference type="SUPFAM" id="SSF51735">
    <property type="entry name" value="NAD(P)-binding Rossmann-fold domains"/>
    <property type="match status" value="1"/>
</dbReference>
<dbReference type="PRINTS" id="PR00081">
    <property type="entry name" value="GDHRDH"/>
</dbReference>
<accession>A0ABR2JGK6</accession>
<dbReference type="Pfam" id="PF00106">
    <property type="entry name" value="adh_short"/>
    <property type="match status" value="1"/>
</dbReference>
<dbReference type="PROSITE" id="PS00061">
    <property type="entry name" value="ADH_SHORT"/>
    <property type="match status" value="1"/>
</dbReference>
<comment type="similarity">
    <text evidence="1">Belongs to the short-chain dehydrogenases/reductases (SDR) family.</text>
</comment>
<dbReference type="InterPro" id="IPR020904">
    <property type="entry name" value="Sc_DH/Rdtase_CS"/>
</dbReference>
<dbReference type="PANTHER" id="PTHR44169:SF6">
    <property type="entry name" value="NADPH-DEPENDENT 1-ACYLDIHYDROXYACETONE PHOSPHATE REDUCTASE"/>
    <property type="match status" value="1"/>
</dbReference>
<reference evidence="4 5" key="1">
    <citation type="journal article" date="2024" name="IMA Fungus">
        <title>Apiospora arundinis, a panoply of carbohydrate-active enzymes and secondary metabolites.</title>
        <authorList>
            <person name="Sorensen T."/>
            <person name="Petersen C."/>
            <person name="Muurmann A.T."/>
            <person name="Christiansen J.V."/>
            <person name="Brundto M.L."/>
            <person name="Overgaard C.K."/>
            <person name="Boysen A.T."/>
            <person name="Wollenberg R.D."/>
            <person name="Larsen T.O."/>
            <person name="Sorensen J.L."/>
            <person name="Nielsen K.L."/>
            <person name="Sondergaard T.E."/>
        </authorList>
    </citation>
    <scope>NUCLEOTIDE SEQUENCE [LARGE SCALE GENOMIC DNA]</scope>
    <source>
        <strain evidence="4 5">AAU 773</strain>
    </source>
</reference>
<protein>
    <submittedName>
        <fullName evidence="4">NAD(P)-binding protein</fullName>
    </submittedName>
</protein>
<keyword evidence="2" id="KW-0521">NADP</keyword>
<keyword evidence="3" id="KW-0560">Oxidoreductase</keyword>
<dbReference type="InterPro" id="IPR002347">
    <property type="entry name" value="SDR_fam"/>
</dbReference>
<name>A0ABR2JGK6_9PEZI</name>
<dbReference type="InterPro" id="IPR036291">
    <property type="entry name" value="NAD(P)-bd_dom_sf"/>
</dbReference>
<evidence type="ECO:0000256" key="1">
    <source>
        <dbReference type="ARBA" id="ARBA00006484"/>
    </source>
</evidence>
<dbReference type="PANTHER" id="PTHR44169">
    <property type="entry name" value="NADPH-DEPENDENT 1-ACYLDIHYDROXYACETONE PHOSPHATE REDUCTASE"/>
    <property type="match status" value="1"/>
</dbReference>
<proteinExistence type="inferred from homology"/>
<gene>
    <name evidence="4" type="ORF">PGQ11_001907</name>
</gene>
<dbReference type="Proteomes" id="UP001390339">
    <property type="component" value="Unassembled WGS sequence"/>
</dbReference>
<organism evidence="4 5">
    <name type="scientific">Apiospora arundinis</name>
    <dbReference type="NCBI Taxonomy" id="335852"/>
    <lineage>
        <taxon>Eukaryota</taxon>
        <taxon>Fungi</taxon>
        <taxon>Dikarya</taxon>
        <taxon>Ascomycota</taxon>
        <taxon>Pezizomycotina</taxon>
        <taxon>Sordariomycetes</taxon>
        <taxon>Xylariomycetidae</taxon>
        <taxon>Amphisphaeriales</taxon>
        <taxon>Apiosporaceae</taxon>
        <taxon>Apiospora</taxon>
    </lineage>
</organism>
<keyword evidence="5" id="KW-1185">Reference proteome</keyword>
<comment type="caution">
    <text evidence="4">The sequence shown here is derived from an EMBL/GenBank/DDBJ whole genome shotgun (WGS) entry which is preliminary data.</text>
</comment>
<dbReference type="Gene3D" id="3.40.50.720">
    <property type="entry name" value="NAD(P)-binding Rossmann-like Domain"/>
    <property type="match status" value="1"/>
</dbReference>
<sequence>MSTENQNPTPTPTTTKPTVLITGCSDGGLGSALALAFHDAGFHVYATARDGAKMSDLYAYAAAAHRSGALETLPLDVQSAASIAACVARVPRLDVLVNNAGAMMTMPVADVAIAQAKAIFDVNVWGVLAVTQAFLPLLLESARRRRRGERGAGVGGIVAVNTSVASTVPVPFYGVYGASKAAMAMLCDTMRLELEAFGVHVVELKTGAVGPTRLIANNTSLLQSQSQPQSLASPNTTTAAPILPEKSIYAPAREVVEGIMRRGYDGAWMPPAEWARQVVQDLSGGGGKGKAPARIWRGKSALLGWLVQFLPSALVAGSVKRETKYTQVEEILRLARIYPGNDAESIKKIYVDDM</sequence>
<evidence type="ECO:0000256" key="3">
    <source>
        <dbReference type="ARBA" id="ARBA00023002"/>
    </source>
</evidence>
<evidence type="ECO:0000313" key="5">
    <source>
        <dbReference type="Proteomes" id="UP001390339"/>
    </source>
</evidence>
<evidence type="ECO:0000313" key="4">
    <source>
        <dbReference type="EMBL" id="KAK8876961.1"/>
    </source>
</evidence>
<evidence type="ECO:0000256" key="2">
    <source>
        <dbReference type="ARBA" id="ARBA00022857"/>
    </source>
</evidence>
<dbReference type="EMBL" id="JAPCWZ010000002">
    <property type="protein sequence ID" value="KAK8876961.1"/>
    <property type="molecule type" value="Genomic_DNA"/>
</dbReference>